<dbReference type="HOGENOM" id="CLU_2091903_0_0_9"/>
<dbReference type="PANTHER" id="PTHR30561:SF9">
    <property type="entry name" value="4-AMINO-4-DEOXY-L-ARABINOSE-PHOSPHOUNDECAPRENOL FLIPPASE SUBUNIT ARNF-RELATED"/>
    <property type="match status" value="1"/>
</dbReference>
<keyword evidence="5" id="KW-0997">Cell inner membrane</keyword>
<dbReference type="AlphaFoldDB" id="D5DDK0"/>
<dbReference type="Gene3D" id="1.10.3730.20">
    <property type="match status" value="1"/>
</dbReference>
<dbReference type="KEGG" id="bmd:BMD_1695"/>
<dbReference type="PANTHER" id="PTHR30561">
    <property type="entry name" value="SMR FAMILY PROTON-DEPENDENT DRUG EFFLUX TRANSPORTER SUGE"/>
    <property type="match status" value="1"/>
</dbReference>
<keyword evidence="4" id="KW-0444">Lipid biosynthesis</keyword>
<sequence>MKFSTYQQFSMGEMLVSMYGGGAVYLSLLARKEFKKLTAHKIEIKIGILVGILSMIGYSCYLFALKEGPSSVVYPIISLNCIVVLIGSLIIFKERLKKYQLIGIILTLCGIVLTKT</sequence>
<evidence type="ECO:0000259" key="13">
    <source>
        <dbReference type="Pfam" id="PF00892"/>
    </source>
</evidence>
<evidence type="ECO:0000256" key="10">
    <source>
        <dbReference type="ARBA" id="ARBA00023098"/>
    </source>
</evidence>
<dbReference type="GO" id="GO:0005886">
    <property type="term" value="C:plasma membrane"/>
    <property type="evidence" value="ECO:0007669"/>
    <property type="project" value="UniProtKB-SubCell"/>
</dbReference>
<feature type="transmembrane region" description="Helical" evidence="12">
    <location>
        <begin position="12"/>
        <end position="30"/>
    </location>
</feature>
<gene>
    <name evidence="14" type="ordered locus">BMD_1695</name>
</gene>
<dbReference type="GO" id="GO:0022857">
    <property type="term" value="F:transmembrane transporter activity"/>
    <property type="evidence" value="ECO:0007669"/>
    <property type="project" value="InterPro"/>
</dbReference>
<dbReference type="SUPFAM" id="SSF103481">
    <property type="entry name" value="Multidrug resistance efflux transporter EmrE"/>
    <property type="match status" value="1"/>
</dbReference>
<evidence type="ECO:0000256" key="7">
    <source>
        <dbReference type="ARBA" id="ARBA00022692"/>
    </source>
</evidence>
<dbReference type="InterPro" id="IPR000390">
    <property type="entry name" value="Small_drug/metabolite_transptr"/>
</dbReference>
<organism evidence="14 15">
    <name type="scientific">Priestia megaterium (strain DSM 319 / IMG 1521)</name>
    <name type="common">Bacillus megaterium</name>
    <dbReference type="NCBI Taxonomy" id="592022"/>
    <lineage>
        <taxon>Bacteria</taxon>
        <taxon>Bacillati</taxon>
        <taxon>Bacillota</taxon>
        <taxon>Bacilli</taxon>
        <taxon>Bacillales</taxon>
        <taxon>Bacillaceae</taxon>
        <taxon>Priestia</taxon>
    </lineage>
</organism>
<evidence type="ECO:0000256" key="9">
    <source>
        <dbReference type="ARBA" id="ARBA00022989"/>
    </source>
</evidence>
<evidence type="ECO:0000256" key="11">
    <source>
        <dbReference type="ARBA" id="ARBA00023136"/>
    </source>
</evidence>
<accession>D5DDK0</accession>
<reference evidence="14 15" key="1">
    <citation type="journal article" date="2011" name="J. Bacteriol.">
        <title>Genome sequences of the biotechnologically important Bacillus megaterium strains QM B1551 and DSM319.</title>
        <authorList>
            <person name="Eppinger M."/>
            <person name="Bunk B."/>
            <person name="Johns M.A."/>
            <person name="Edirisinghe J.N."/>
            <person name="Kutumbaka K.K."/>
            <person name="Koenig S.S."/>
            <person name="Huot Creasy H."/>
            <person name="Rosovitz M.J."/>
            <person name="Riley D.R."/>
            <person name="Daugherty S."/>
            <person name="Martin M."/>
            <person name="Elbourne L.D."/>
            <person name="Paulsen I."/>
            <person name="Biedendieck R."/>
            <person name="Braun C."/>
            <person name="Grayburn S."/>
            <person name="Dhingra S."/>
            <person name="Lukyanchuk V."/>
            <person name="Ball B."/>
            <person name="Ul-Qamar R."/>
            <person name="Seibel J."/>
            <person name="Bremer E."/>
            <person name="Jahn D."/>
            <person name="Ravel J."/>
            <person name="Vary P.S."/>
        </authorList>
    </citation>
    <scope>NUCLEOTIDE SEQUENCE [LARGE SCALE GENOMIC DNA]</scope>
    <source>
        <strain evidence="15">DSM 319 / IMG 1521</strain>
    </source>
</reference>
<feature type="transmembrane region" description="Helical" evidence="12">
    <location>
        <begin position="71"/>
        <end position="92"/>
    </location>
</feature>
<dbReference type="Pfam" id="PF00892">
    <property type="entry name" value="EamA"/>
    <property type="match status" value="1"/>
</dbReference>
<dbReference type="Proteomes" id="UP000002365">
    <property type="component" value="Chromosome"/>
</dbReference>
<evidence type="ECO:0000256" key="1">
    <source>
        <dbReference type="ARBA" id="ARBA00004651"/>
    </source>
</evidence>
<evidence type="ECO:0000256" key="12">
    <source>
        <dbReference type="SAM" id="Phobius"/>
    </source>
</evidence>
<evidence type="ECO:0000256" key="2">
    <source>
        <dbReference type="ARBA" id="ARBA00007362"/>
    </source>
</evidence>
<evidence type="ECO:0000256" key="8">
    <source>
        <dbReference type="ARBA" id="ARBA00022985"/>
    </source>
</evidence>
<dbReference type="EMBL" id="CP001982">
    <property type="protein sequence ID" value="ADF38551.1"/>
    <property type="molecule type" value="Genomic_DNA"/>
</dbReference>
<comment type="subcellular location">
    <subcellularLocation>
        <location evidence="1">Cell membrane</location>
        <topology evidence="1">Multi-pass membrane protein</topology>
    </subcellularLocation>
</comment>
<keyword evidence="7 12" id="KW-0812">Transmembrane</keyword>
<evidence type="ECO:0000256" key="3">
    <source>
        <dbReference type="ARBA" id="ARBA00022475"/>
    </source>
</evidence>
<feature type="domain" description="EamA" evidence="13">
    <location>
        <begin position="16"/>
        <end position="114"/>
    </location>
</feature>
<evidence type="ECO:0000256" key="5">
    <source>
        <dbReference type="ARBA" id="ARBA00022519"/>
    </source>
</evidence>
<keyword evidence="8" id="KW-0448">Lipopolysaccharide biosynthesis</keyword>
<protein>
    <recommendedName>
        <fullName evidence="13">EamA domain-containing protein</fullName>
    </recommendedName>
</protein>
<keyword evidence="9 12" id="KW-1133">Transmembrane helix</keyword>
<name>D5DDK0_PRIM3</name>
<feature type="transmembrane region" description="Helical" evidence="12">
    <location>
        <begin position="42"/>
        <end position="65"/>
    </location>
</feature>
<evidence type="ECO:0000313" key="14">
    <source>
        <dbReference type="EMBL" id="ADF38551.1"/>
    </source>
</evidence>
<dbReference type="GO" id="GO:0009103">
    <property type="term" value="P:lipopolysaccharide biosynthetic process"/>
    <property type="evidence" value="ECO:0007669"/>
    <property type="project" value="UniProtKB-KW"/>
</dbReference>
<dbReference type="InterPro" id="IPR000620">
    <property type="entry name" value="EamA_dom"/>
</dbReference>
<comment type="similarity">
    <text evidence="2">Belongs to the EamA transporter family.</text>
</comment>
<dbReference type="InterPro" id="IPR037185">
    <property type="entry name" value="EmrE-like"/>
</dbReference>
<keyword evidence="6" id="KW-0441">Lipid A biosynthesis</keyword>
<evidence type="ECO:0000256" key="6">
    <source>
        <dbReference type="ARBA" id="ARBA00022556"/>
    </source>
</evidence>
<keyword evidence="3" id="KW-1003">Cell membrane</keyword>
<keyword evidence="11 12" id="KW-0472">Membrane</keyword>
<proteinExistence type="inferred from homology"/>
<evidence type="ECO:0000313" key="15">
    <source>
        <dbReference type="Proteomes" id="UP000002365"/>
    </source>
</evidence>
<keyword evidence="10" id="KW-0443">Lipid metabolism</keyword>
<evidence type="ECO:0000256" key="4">
    <source>
        <dbReference type="ARBA" id="ARBA00022516"/>
    </source>
</evidence>